<protein>
    <recommendedName>
        <fullName evidence="9">ABC transporter permease</fullName>
    </recommendedName>
</protein>
<comment type="similarity">
    <text evidence="2 7">Belongs to the MlaE permease family.</text>
</comment>
<evidence type="ECO:0000256" key="3">
    <source>
        <dbReference type="ARBA" id="ARBA00022448"/>
    </source>
</evidence>
<name>A0A4D6WT78_9FLOR</name>
<reference evidence="8" key="1">
    <citation type="journal article" date="2019" name="Mol. Phylogenet. Evol.">
        <title>Morphological evolution and classification of the red algal order Ceramiales inferred using plastid phylogenomics.</title>
        <authorList>
            <person name="Diaz-Tapia P."/>
            <person name="Pasella M.M."/>
            <person name="Verbruggen H."/>
            <person name="Maggs C.A."/>
        </authorList>
    </citation>
    <scope>NUCLEOTIDE SEQUENCE</scope>
    <source>
        <strain evidence="8">PD2926</strain>
    </source>
</reference>
<dbReference type="NCBIfam" id="TIGR00056">
    <property type="entry name" value="MlaE family lipid ABC transporter permease subunit"/>
    <property type="match status" value="1"/>
</dbReference>
<organism evidence="8">
    <name type="scientific">Bornetia secundiflora</name>
    <dbReference type="NCBI Taxonomy" id="2575637"/>
    <lineage>
        <taxon>Eukaryota</taxon>
        <taxon>Rhodophyta</taxon>
        <taxon>Florideophyceae</taxon>
        <taxon>Rhodymeniophycidae</taxon>
        <taxon>Ceramiales</taxon>
        <taxon>Wrangeliaceae</taxon>
        <taxon>Bornetia</taxon>
    </lineage>
</organism>
<accession>A0A4D6WT78</accession>
<keyword evidence="8" id="KW-0934">Plastid</keyword>
<comment type="subcellular location">
    <subcellularLocation>
        <location evidence="1">Membrane</location>
        <topology evidence="1">Multi-pass membrane protein</topology>
    </subcellularLocation>
</comment>
<keyword evidence="6 7" id="KW-0472">Membrane</keyword>
<dbReference type="AlphaFoldDB" id="A0A4D6WT78"/>
<evidence type="ECO:0000256" key="6">
    <source>
        <dbReference type="ARBA" id="ARBA00023136"/>
    </source>
</evidence>
<evidence type="ECO:0000256" key="4">
    <source>
        <dbReference type="ARBA" id="ARBA00022692"/>
    </source>
</evidence>
<geneLocation type="plastid" evidence="8"/>
<feature type="transmembrane region" description="Helical" evidence="7">
    <location>
        <begin position="30"/>
        <end position="52"/>
    </location>
</feature>
<dbReference type="GO" id="GO:0005548">
    <property type="term" value="F:phospholipid transporter activity"/>
    <property type="evidence" value="ECO:0007669"/>
    <property type="project" value="TreeGrafter"/>
</dbReference>
<dbReference type="Pfam" id="PF02405">
    <property type="entry name" value="MlaE"/>
    <property type="match status" value="1"/>
</dbReference>
<proteinExistence type="inferred from homology"/>
<evidence type="ECO:0000256" key="5">
    <source>
        <dbReference type="ARBA" id="ARBA00022989"/>
    </source>
</evidence>
<dbReference type="PANTHER" id="PTHR30188:SF4">
    <property type="entry name" value="PROTEIN TRIGALACTOSYLDIACYLGLYCEROL 1, CHLOROPLASTIC"/>
    <property type="match status" value="1"/>
</dbReference>
<feature type="transmembrane region" description="Helical" evidence="7">
    <location>
        <begin position="181"/>
        <end position="202"/>
    </location>
</feature>
<keyword evidence="4 7" id="KW-0812">Transmembrane</keyword>
<dbReference type="EMBL" id="MK814615">
    <property type="protein sequence ID" value="QCI04775.1"/>
    <property type="molecule type" value="Genomic_DNA"/>
</dbReference>
<dbReference type="PANTHER" id="PTHR30188">
    <property type="entry name" value="ABC TRANSPORTER PERMEASE PROTEIN-RELATED"/>
    <property type="match status" value="1"/>
</dbReference>
<reference evidence="8" key="2">
    <citation type="submission" date="2019-04" db="EMBL/GenBank/DDBJ databases">
        <authorList>
            <person name="Pasella M."/>
        </authorList>
    </citation>
    <scope>NUCLEOTIDE SEQUENCE</scope>
    <source>
        <strain evidence="8">PD2926</strain>
    </source>
</reference>
<dbReference type="InterPro" id="IPR030802">
    <property type="entry name" value="Permease_MalE"/>
</dbReference>
<evidence type="ECO:0000256" key="2">
    <source>
        <dbReference type="ARBA" id="ARBA00007556"/>
    </source>
</evidence>
<gene>
    <name evidence="8" type="primary">ycf63</name>
</gene>
<evidence type="ECO:0000256" key="1">
    <source>
        <dbReference type="ARBA" id="ARBA00004141"/>
    </source>
</evidence>
<evidence type="ECO:0000313" key="8">
    <source>
        <dbReference type="EMBL" id="QCI04775.1"/>
    </source>
</evidence>
<evidence type="ECO:0008006" key="9">
    <source>
        <dbReference type="Google" id="ProtNLM"/>
    </source>
</evidence>
<feature type="transmembrane region" description="Helical" evidence="7">
    <location>
        <begin position="83"/>
        <end position="105"/>
    </location>
</feature>
<keyword evidence="5 7" id="KW-1133">Transmembrane helix</keyword>
<feature type="transmembrane region" description="Helical" evidence="7">
    <location>
        <begin position="214"/>
        <end position="237"/>
    </location>
</feature>
<feature type="transmembrane region" description="Helical" evidence="7">
    <location>
        <begin position="128"/>
        <end position="160"/>
    </location>
</feature>
<evidence type="ECO:0000256" key="7">
    <source>
        <dbReference type="RuleBase" id="RU362044"/>
    </source>
</evidence>
<dbReference type="GO" id="GO:0043190">
    <property type="term" value="C:ATP-binding cassette (ABC) transporter complex"/>
    <property type="evidence" value="ECO:0007669"/>
    <property type="project" value="InterPro"/>
</dbReference>
<keyword evidence="3" id="KW-0813">Transport</keyword>
<dbReference type="InterPro" id="IPR003453">
    <property type="entry name" value="ABC_MlaE_roteobac"/>
</dbReference>
<sequence length="246" mass="27542">MHIYILQIDWLMISNTLYIESLSIIEQMKIIGLGSLSIILLTAFFIGLVFSLQIVKEFLYLNALHLIGSVLATAFLRELSPVLTAVILIGNIGSYFTSELATMIVTEQIDVLYTLDINPVYYLILPRVLAFTVIIPILNCISFITSLMSSIFICFTFYNIDPQVFLSSVFNNLCILDIYNSSFKTIIFGFFISLISCFWGMFTKGGAKGVGVSTTLSVVTSLVSIFILDFILSYYMFNMSKSSLSI</sequence>
<feature type="transmembrane region" description="Helical" evidence="7">
    <location>
        <begin position="58"/>
        <end position="76"/>
    </location>
</feature>